<evidence type="ECO:0000256" key="7">
    <source>
        <dbReference type="SAM" id="Phobius"/>
    </source>
</evidence>
<dbReference type="InterPro" id="IPR050250">
    <property type="entry name" value="Macrolide_Exporter_MacB"/>
</dbReference>
<protein>
    <submittedName>
        <fullName evidence="10">FtsX-like permease family protein</fullName>
    </submittedName>
</protein>
<keyword evidence="11" id="KW-1185">Reference proteome</keyword>
<keyword evidence="4 7" id="KW-1133">Transmembrane helix</keyword>
<dbReference type="AlphaFoldDB" id="A0A6M0CJX4"/>
<evidence type="ECO:0000256" key="6">
    <source>
        <dbReference type="ARBA" id="ARBA00038076"/>
    </source>
</evidence>
<dbReference type="InterPro" id="IPR003838">
    <property type="entry name" value="ABC3_permease_C"/>
</dbReference>
<feature type="domain" description="MacB-like periplasmic core" evidence="9">
    <location>
        <begin position="24"/>
        <end position="254"/>
    </location>
</feature>
<feature type="transmembrane region" description="Helical" evidence="7">
    <location>
        <begin position="291"/>
        <end position="316"/>
    </location>
</feature>
<evidence type="ECO:0000256" key="3">
    <source>
        <dbReference type="ARBA" id="ARBA00022692"/>
    </source>
</evidence>
<keyword evidence="5 7" id="KW-0472">Membrane</keyword>
<feature type="domain" description="ABC3 transporter permease C-terminal" evidence="8">
    <location>
        <begin position="295"/>
        <end position="414"/>
    </location>
</feature>
<evidence type="ECO:0000256" key="4">
    <source>
        <dbReference type="ARBA" id="ARBA00022989"/>
    </source>
</evidence>
<dbReference type="Pfam" id="PF02687">
    <property type="entry name" value="FtsX"/>
    <property type="match status" value="1"/>
</dbReference>
<feature type="transmembrane region" description="Helical" evidence="7">
    <location>
        <begin position="344"/>
        <end position="366"/>
    </location>
</feature>
<keyword evidence="2" id="KW-1003">Cell membrane</keyword>
<feature type="transmembrane region" description="Helical" evidence="7">
    <location>
        <begin position="386"/>
        <end position="404"/>
    </location>
</feature>
<comment type="similarity">
    <text evidence="6">Belongs to the ABC-4 integral membrane protein family.</text>
</comment>
<feature type="transmembrane region" description="Helical" evidence="7">
    <location>
        <begin position="21"/>
        <end position="41"/>
    </location>
</feature>
<evidence type="ECO:0000259" key="9">
    <source>
        <dbReference type="Pfam" id="PF12704"/>
    </source>
</evidence>
<evidence type="ECO:0000313" key="11">
    <source>
        <dbReference type="Proteomes" id="UP000474296"/>
    </source>
</evidence>
<evidence type="ECO:0000259" key="8">
    <source>
        <dbReference type="Pfam" id="PF02687"/>
    </source>
</evidence>
<dbReference type="Pfam" id="PF12704">
    <property type="entry name" value="MacB_PCD"/>
    <property type="match status" value="1"/>
</dbReference>
<evidence type="ECO:0000256" key="5">
    <source>
        <dbReference type="ARBA" id="ARBA00023136"/>
    </source>
</evidence>
<gene>
    <name evidence="10" type="ORF">GWK10_13575</name>
</gene>
<sequence length="421" mass="46168">MKLLFSRDVWSEIFASIGKNKLRTAITIVGVLWGVFIYIGLSGAAKGMDNGFERAFENVAMNSLFAWAQSTSMPHAGFKTGRPLRLKMEDATTLTNRIPEIQYVAPRNAKGVFDGSGGAQVVRGQKTGNYTIYGDFPVFTKIATKKIYDGGRFINDSDIENNRKVCVIGERTQRELFDEDEEAVGGYIRIDDIYFQVIGVHKFVPGGGFESDSDVFIPFSTYRKLYNTGQNVDWFSIAAYDDADVVAVEEEIKAVLKSVHKVHPDDERAFGTFNLGEIFNRITGFAKGINFLSLVVGIACILAGVIGIGNILLISVKERTKELGVRRALGATPSEVRGQILMEAVTLTILAGIMGIILGAFTLWIIDKQTAGSDFPYTNPTVPIPYLVGAFLIMIILGTLIGLIPAQRAVSIKPIDALREE</sequence>
<dbReference type="PANTHER" id="PTHR30572">
    <property type="entry name" value="MEMBRANE COMPONENT OF TRANSPORTER-RELATED"/>
    <property type="match status" value="1"/>
</dbReference>
<dbReference type="EMBL" id="JAABOQ010000005">
    <property type="protein sequence ID" value="NER18248.1"/>
    <property type="molecule type" value="Genomic_DNA"/>
</dbReference>
<comment type="caution">
    <text evidence="10">The sequence shown here is derived from an EMBL/GenBank/DDBJ whole genome shotgun (WGS) entry which is preliminary data.</text>
</comment>
<dbReference type="InterPro" id="IPR025857">
    <property type="entry name" value="MacB_PCD"/>
</dbReference>
<dbReference type="GO" id="GO:0005886">
    <property type="term" value="C:plasma membrane"/>
    <property type="evidence" value="ECO:0007669"/>
    <property type="project" value="UniProtKB-SubCell"/>
</dbReference>
<keyword evidence="3 7" id="KW-0812">Transmembrane</keyword>
<dbReference type="RefSeq" id="WP_164032923.1">
    <property type="nucleotide sequence ID" value="NZ_JAABOQ010000005.1"/>
</dbReference>
<dbReference type="PANTHER" id="PTHR30572:SF4">
    <property type="entry name" value="ABC TRANSPORTER PERMEASE YTRF"/>
    <property type="match status" value="1"/>
</dbReference>
<evidence type="ECO:0000256" key="1">
    <source>
        <dbReference type="ARBA" id="ARBA00004651"/>
    </source>
</evidence>
<name>A0A6M0CJX4_9FLAO</name>
<organism evidence="10 11">
    <name type="scientific">Spongiivirga citrea</name>
    <dbReference type="NCBI Taxonomy" id="1481457"/>
    <lineage>
        <taxon>Bacteria</taxon>
        <taxon>Pseudomonadati</taxon>
        <taxon>Bacteroidota</taxon>
        <taxon>Flavobacteriia</taxon>
        <taxon>Flavobacteriales</taxon>
        <taxon>Flavobacteriaceae</taxon>
        <taxon>Spongiivirga</taxon>
    </lineage>
</organism>
<dbReference type="GO" id="GO:0022857">
    <property type="term" value="F:transmembrane transporter activity"/>
    <property type="evidence" value="ECO:0007669"/>
    <property type="project" value="TreeGrafter"/>
</dbReference>
<comment type="subcellular location">
    <subcellularLocation>
        <location evidence="1">Cell membrane</location>
        <topology evidence="1">Multi-pass membrane protein</topology>
    </subcellularLocation>
</comment>
<reference evidence="10 11" key="1">
    <citation type="submission" date="2020-01" db="EMBL/GenBank/DDBJ databases">
        <title>Spongiivirga citrea KCTC 32990T.</title>
        <authorList>
            <person name="Wang G."/>
        </authorList>
    </citation>
    <scope>NUCLEOTIDE SEQUENCE [LARGE SCALE GENOMIC DNA]</scope>
    <source>
        <strain evidence="10 11">KCTC 32990</strain>
    </source>
</reference>
<evidence type="ECO:0000256" key="2">
    <source>
        <dbReference type="ARBA" id="ARBA00022475"/>
    </source>
</evidence>
<accession>A0A6M0CJX4</accession>
<evidence type="ECO:0000313" key="10">
    <source>
        <dbReference type="EMBL" id="NER18248.1"/>
    </source>
</evidence>
<proteinExistence type="inferred from homology"/>
<dbReference type="Proteomes" id="UP000474296">
    <property type="component" value="Unassembled WGS sequence"/>
</dbReference>